<evidence type="ECO:0000256" key="12">
    <source>
        <dbReference type="SAM" id="Phobius"/>
    </source>
</evidence>
<keyword evidence="16" id="KW-0418">Kinase</keyword>
<evidence type="ECO:0000256" key="2">
    <source>
        <dbReference type="ARBA" id="ARBA00009592"/>
    </source>
</evidence>
<feature type="transmembrane region" description="Helical" evidence="12">
    <location>
        <begin position="800"/>
        <end position="822"/>
    </location>
</feature>
<reference evidence="17" key="1">
    <citation type="journal article" date="2010" name="Nat. Biotechnol.">
        <title>Draft genome sequence of the oilseed species Ricinus communis.</title>
        <authorList>
            <person name="Chan A.P."/>
            <person name="Crabtree J."/>
            <person name="Zhao Q."/>
            <person name="Lorenzi H."/>
            <person name="Orvis J."/>
            <person name="Puiu D."/>
            <person name="Melake-Berhan A."/>
            <person name="Jones K.M."/>
            <person name="Redman J."/>
            <person name="Chen G."/>
            <person name="Cahoon E.B."/>
            <person name="Gedil M."/>
            <person name="Stanke M."/>
            <person name="Haas B.J."/>
            <person name="Wortman J.R."/>
            <person name="Fraser-Liggett C.M."/>
            <person name="Ravel J."/>
            <person name="Rabinowicz P.D."/>
        </authorList>
    </citation>
    <scope>NUCLEOTIDE SEQUENCE [LARGE SCALE GENOMIC DNA]</scope>
    <source>
        <strain evidence="17">cv. Hale</strain>
    </source>
</reference>
<dbReference type="InterPro" id="IPR013210">
    <property type="entry name" value="LRR_N_plant-typ"/>
</dbReference>
<keyword evidence="4" id="KW-0433">Leucine-rich repeat</keyword>
<evidence type="ECO:0000256" key="6">
    <source>
        <dbReference type="ARBA" id="ARBA00022729"/>
    </source>
</evidence>
<keyword evidence="9 12" id="KW-0472">Membrane</keyword>
<dbReference type="SUPFAM" id="SSF52047">
    <property type="entry name" value="RNI-like"/>
    <property type="match status" value="1"/>
</dbReference>
<comment type="similarity">
    <text evidence="2">Belongs to the RLP family.</text>
</comment>
<dbReference type="InterPro" id="IPR001611">
    <property type="entry name" value="Leu-rich_rpt"/>
</dbReference>
<dbReference type="SUPFAM" id="SSF52058">
    <property type="entry name" value="L domain-like"/>
    <property type="match status" value="2"/>
</dbReference>
<dbReference type="InterPro" id="IPR046956">
    <property type="entry name" value="RLP23-like"/>
</dbReference>
<evidence type="ECO:0000313" key="17">
    <source>
        <dbReference type="Proteomes" id="UP000008311"/>
    </source>
</evidence>
<accession>B9SJG3</accession>
<evidence type="ECO:0000313" key="16">
    <source>
        <dbReference type="EMBL" id="EEF36208.1"/>
    </source>
</evidence>
<evidence type="ECO:0000259" key="14">
    <source>
        <dbReference type="Pfam" id="PF08263"/>
    </source>
</evidence>
<dbReference type="EMBL" id="EQ973985">
    <property type="protein sequence ID" value="EEF36208.1"/>
    <property type="molecule type" value="Genomic_DNA"/>
</dbReference>
<keyword evidence="10" id="KW-0675">Receptor</keyword>
<comment type="subcellular location">
    <subcellularLocation>
        <location evidence="1">Cell membrane</location>
        <topology evidence="1">Single-pass type I membrane protein</topology>
    </subcellularLocation>
</comment>
<evidence type="ECO:0000256" key="11">
    <source>
        <dbReference type="ARBA" id="ARBA00023180"/>
    </source>
</evidence>
<dbReference type="EC" id="1.3.1.74" evidence="16"/>
<keyword evidence="17" id="KW-1185">Reference proteome</keyword>
<dbReference type="PANTHER" id="PTHR48063:SF101">
    <property type="entry name" value="LRR RECEPTOR-LIKE SERINE_THREONINE-PROTEIN KINASE FLS2"/>
    <property type="match status" value="1"/>
</dbReference>
<keyword evidence="8 12" id="KW-1133">Transmembrane helix</keyword>
<dbReference type="Pfam" id="PF00560">
    <property type="entry name" value="LRR_1"/>
    <property type="match status" value="7"/>
</dbReference>
<keyword evidence="7" id="KW-0677">Repeat</keyword>
<evidence type="ECO:0000256" key="7">
    <source>
        <dbReference type="ARBA" id="ARBA00022737"/>
    </source>
</evidence>
<dbReference type="Pfam" id="PF13855">
    <property type="entry name" value="LRR_8"/>
    <property type="match status" value="1"/>
</dbReference>
<keyword evidence="16" id="KW-0808">Transferase</keyword>
<name>B9SJG3_RICCO</name>
<dbReference type="Pfam" id="PF23598">
    <property type="entry name" value="LRR_14"/>
    <property type="match status" value="1"/>
</dbReference>
<keyword evidence="5 12" id="KW-0812">Transmembrane</keyword>
<dbReference type="AlphaFoldDB" id="B9SJG3"/>
<dbReference type="SMART" id="SM00369">
    <property type="entry name" value="LRR_TYP"/>
    <property type="match status" value="9"/>
</dbReference>
<organism evidence="16 17">
    <name type="scientific">Ricinus communis</name>
    <name type="common">Castor bean</name>
    <dbReference type="NCBI Taxonomy" id="3988"/>
    <lineage>
        <taxon>Eukaryota</taxon>
        <taxon>Viridiplantae</taxon>
        <taxon>Streptophyta</taxon>
        <taxon>Embryophyta</taxon>
        <taxon>Tracheophyta</taxon>
        <taxon>Spermatophyta</taxon>
        <taxon>Magnoliopsida</taxon>
        <taxon>eudicotyledons</taxon>
        <taxon>Gunneridae</taxon>
        <taxon>Pentapetalae</taxon>
        <taxon>rosids</taxon>
        <taxon>fabids</taxon>
        <taxon>Malpighiales</taxon>
        <taxon>Euphorbiaceae</taxon>
        <taxon>Acalyphoideae</taxon>
        <taxon>Acalypheae</taxon>
        <taxon>Ricinus</taxon>
    </lineage>
</organism>
<dbReference type="InParanoid" id="B9SJG3"/>
<keyword evidence="16" id="KW-0560">Oxidoreductase</keyword>
<gene>
    <name evidence="16" type="ORF">RCOM_0137140</name>
</gene>
<dbReference type="FunFam" id="3.80.10.10:FF:000213">
    <property type="entry name" value="Tyrosine-sulfated glycopeptide receptor 1"/>
    <property type="match status" value="1"/>
</dbReference>
<dbReference type="Pfam" id="PF08263">
    <property type="entry name" value="LRRNT_2"/>
    <property type="match status" value="1"/>
</dbReference>
<dbReference type="FunFam" id="3.80.10.10:FF:001347">
    <property type="entry name" value="LRR receptor-like serine/threonine-protein kinase GSO2"/>
    <property type="match status" value="1"/>
</dbReference>
<proteinExistence type="inferred from homology"/>
<keyword evidence="6 13" id="KW-0732">Signal</keyword>
<dbReference type="GO" id="GO:0005886">
    <property type="term" value="C:plasma membrane"/>
    <property type="evidence" value="ECO:0007669"/>
    <property type="project" value="UniProtKB-SubCell"/>
</dbReference>
<evidence type="ECO:0000256" key="13">
    <source>
        <dbReference type="SAM" id="SignalP"/>
    </source>
</evidence>
<dbReference type="GO" id="GO:0016301">
    <property type="term" value="F:kinase activity"/>
    <property type="evidence" value="ECO:0007669"/>
    <property type="project" value="UniProtKB-KW"/>
</dbReference>
<evidence type="ECO:0000256" key="3">
    <source>
        <dbReference type="ARBA" id="ARBA00022475"/>
    </source>
</evidence>
<keyword evidence="3" id="KW-1003">Cell membrane</keyword>
<evidence type="ECO:0000259" key="15">
    <source>
        <dbReference type="Pfam" id="PF23598"/>
    </source>
</evidence>
<dbReference type="PRINTS" id="PR00019">
    <property type="entry name" value="LEURICHRPT"/>
</dbReference>
<evidence type="ECO:0000256" key="9">
    <source>
        <dbReference type="ARBA" id="ARBA00023136"/>
    </source>
</evidence>
<feature type="signal peptide" evidence="13">
    <location>
        <begin position="1"/>
        <end position="25"/>
    </location>
</feature>
<feature type="chain" id="PRO_5002889447" evidence="13">
    <location>
        <begin position="26"/>
        <end position="831"/>
    </location>
</feature>
<evidence type="ECO:0000256" key="10">
    <source>
        <dbReference type="ARBA" id="ARBA00023170"/>
    </source>
</evidence>
<dbReference type="Pfam" id="PF13516">
    <property type="entry name" value="LRR_6"/>
    <property type="match status" value="1"/>
</dbReference>
<dbReference type="GO" id="GO:0032440">
    <property type="term" value="F:2-alkenal reductase [NAD(P)H] activity"/>
    <property type="evidence" value="ECO:0007669"/>
    <property type="project" value="UniProtKB-EC"/>
</dbReference>
<feature type="domain" description="Leucine-rich repeat-containing N-terminal plant-type" evidence="14">
    <location>
        <begin position="42"/>
        <end position="82"/>
    </location>
</feature>
<sequence>MHTVPHQHLHMFVVILLMHMKPGLEVEFNPGVETTSGGCIERERHALFRIKDELIDNYGRLSSWRSEEDKRDCCKWAGITCSNLTGHITMLDLHVKMNVSSYKPLRGNMSDFLLELIHLTYLDLSQNDFGGSRFPNNNGSLAKLQYLFLFNANFTGTISSIVRNLSNLGTPLVRPNDWLQIVNRLPQLENLTLSSCFSGNEIPLSLSPVNSSSALTVLDLSRNNFVIPSIIPWLSNVTQNIKHLDLSFNSFSESSTLDAIGNMISLQGLHLSNTSLVGGLPRSFGNMSQLNYLDLSRNNLNVQLSKLIQNLSGCTEKSLEHLALHENKITGSLPDLSGFSSLRHLYLGNNRLNGTIDKRIGQLYELERLNLGWNSLNGVITEDHFLNLTNLRDLILSGNSLIWNVTFNWVPPFSLGIIHLQSCKLGPHFPEWLRSQKNYSELDISHNEISDSIPKWFWDLSFASYLLNLSYNLFSGSVPDVFVHMQNLLFLNLANNNFSGQIPTSIGSLFKLETLNLAGNALSGELPSSLKNCTLLSFLELSGNKLSGNVPTWIGKSLSSLQYLSLQSNHFHGSIPLELCQLTNVQILDLSVNNINGTIPHCLKNLKAMTGQDSTGAIFHSYTWFDGYSTHYNFYIDKALVLWKGRKYDYDKSLGLLRIIDLSRNELQGEIPRELSSLSELKQLNLSNNKLTGAISQEIGFLKQLESLDLSQNQLSGRIPDSMAGLHFLSFLNLSYNNLSGRIPSSTQLQSFNASAFTGNPALCGLPLTQKCPGDDANQVPQSNTESQQNAEDGDGFRKWLYAGMALGFIVCFWGVSGTLLLKHPWREALF</sequence>
<dbReference type="PROSITE" id="PS51450">
    <property type="entry name" value="LRR"/>
    <property type="match status" value="1"/>
</dbReference>
<evidence type="ECO:0000256" key="5">
    <source>
        <dbReference type="ARBA" id="ARBA00022692"/>
    </source>
</evidence>
<evidence type="ECO:0000256" key="1">
    <source>
        <dbReference type="ARBA" id="ARBA00004251"/>
    </source>
</evidence>
<protein>
    <submittedName>
        <fullName evidence="16">Serine-threonine protein kinase, plant-type, putative</fullName>
        <ecNumber evidence="16">1.3.1.74</ecNumber>
    </submittedName>
</protein>
<dbReference type="InterPro" id="IPR003591">
    <property type="entry name" value="Leu-rich_rpt_typical-subtyp"/>
</dbReference>
<dbReference type="STRING" id="3988.B9SJG3"/>
<dbReference type="Proteomes" id="UP000008311">
    <property type="component" value="Unassembled WGS sequence"/>
</dbReference>
<evidence type="ECO:0000256" key="8">
    <source>
        <dbReference type="ARBA" id="ARBA00022989"/>
    </source>
</evidence>
<dbReference type="InterPro" id="IPR055414">
    <property type="entry name" value="LRR_R13L4/SHOC2-like"/>
</dbReference>
<dbReference type="Gene3D" id="3.80.10.10">
    <property type="entry name" value="Ribonuclease Inhibitor"/>
    <property type="match status" value="4"/>
</dbReference>
<dbReference type="eggNOG" id="KOG0619">
    <property type="taxonomic scope" value="Eukaryota"/>
</dbReference>
<dbReference type="PANTHER" id="PTHR48063">
    <property type="entry name" value="LRR RECEPTOR-LIKE KINASE"/>
    <property type="match status" value="1"/>
</dbReference>
<feature type="domain" description="Disease resistance R13L4/SHOC-2-like LRR" evidence="15">
    <location>
        <begin position="239"/>
        <end position="448"/>
    </location>
</feature>
<keyword evidence="11" id="KW-0325">Glycoprotein</keyword>
<evidence type="ECO:0000256" key="4">
    <source>
        <dbReference type="ARBA" id="ARBA00022614"/>
    </source>
</evidence>
<dbReference type="InterPro" id="IPR032675">
    <property type="entry name" value="LRR_dom_sf"/>
</dbReference>
<dbReference type="SMART" id="SM00365">
    <property type="entry name" value="LRR_SD22"/>
    <property type="match status" value="7"/>
</dbReference>
<dbReference type="FunFam" id="3.80.10.10:FF:000356">
    <property type="entry name" value="LRR receptor-like serine/threonine-protein kinase"/>
    <property type="match status" value="1"/>
</dbReference>